<dbReference type="PANTHER" id="PTHR13847">
    <property type="entry name" value="SARCOSINE DEHYDROGENASE-RELATED"/>
    <property type="match status" value="1"/>
</dbReference>
<dbReference type="RefSeq" id="WP_209466748.1">
    <property type="nucleotide sequence ID" value="NZ_JAGGLG010000015.1"/>
</dbReference>
<evidence type="ECO:0000313" key="4">
    <source>
        <dbReference type="Proteomes" id="UP001519289"/>
    </source>
</evidence>
<accession>A0ABS4JSY0</accession>
<name>A0ABS4JSY0_9FIRM</name>
<keyword evidence="1 3" id="KW-0560">Oxidoreductase</keyword>
<protein>
    <submittedName>
        <fullName evidence="3">Sarcosine oxidase subunit beta</fullName>
        <ecNumber evidence="3">1.5.3.1</ecNumber>
    </submittedName>
</protein>
<dbReference type="GO" id="GO:0008115">
    <property type="term" value="F:sarcosine oxidase activity"/>
    <property type="evidence" value="ECO:0007669"/>
    <property type="project" value="UniProtKB-EC"/>
</dbReference>
<dbReference type="Gene3D" id="3.30.9.10">
    <property type="entry name" value="D-Amino Acid Oxidase, subunit A, domain 2"/>
    <property type="match status" value="1"/>
</dbReference>
<evidence type="ECO:0000259" key="2">
    <source>
        <dbReference type="Pfam" id="PF01266"/>
    </source>
</evidence>
<dbReference type="PANTHER" id="PTHR13847:SF287">
    <property type="entry name" value="FAD-DEPENDENT OXIDOREDUCTASE DOMAIN-CONTAINING PROTEIN 1"/>
    <property type="match status" value="1"/>
</dbReference>
<dbReference type="EC" id="1.5.3.1" evidence="3"/>
<comment type="caution">
    <text evidence="3">The sequence shown here is derived from an EMBL/GenBank/DDBJ whole genome shotgun (WGS) entry which is preliminary data.</text>
</comment>
<evidence type="ECO:0000256" key="1">
    <source>
        <dbReference type="ARBA" id="ARBA00023002"/>
    </source>
</evidence>
<sequence>MRRHVYDVIILGSGSVGTPAAMAMAGQGLKVLVIDPAASPGQGSNKAAIGGIRATHSDPAKIRLCMRSLEIFATWEPIHGEDIGWLQGGYMFVAYTPREERLLKDLLVTQKSYGLNIDWYDRDDLLEIVPDLNPDGLIGGTFSPEDGSASPLLSIHAFWREAQRLGAAFRFREQPLSIHVSGGRVTGVRTDKGEYAAPVVVNAAGAWARPVAQMAGCDVPVIPDLHEAAITEPVARFLGPMVVDIRPAPGSANFYFYQQKSGQVLFCITPDPPIWGSDRSETSTFLPLVAPRLLDLMPRLAPLRVRRTWRGMYPMTPDGSPIVGWAPEVEGLLYAVGMCGQGFMLGPGVGELLARMVAGGLTPADEAVLRALTPERTFAGQEALK</sequence>
<dbReference type="Pfam" id="PF01266">
    <property type="entry name" value="DAO"/>
    <property type="match status" value="1"/>
</dbReference>
<dbReference type="InterPro" id="IPR006076">
    <property type="entry name" value="FAD-dep_OxRdtase"/>
</dbReference>
<gene>
    <name evidence="3" type="ORF">J2Z79_002037</name>
</gene>
<organism evidence="3 4">
    <name type="scientific">Symbiobacterium terraclitae</name>
    <dbReference type="NCBI Taxonomy" id="557451"/>
    <lineage>
        <taxon>Bacteria</taxon>
        <taxon>Bacillati</taxon>
        <taxon>Bacillota</taxon>
        <taxon>Clostridia</taxon>
        <taxon>Eubacteriales</taxon>
        <taxon>Symbiobacteriaceae</taxon>
        <taxon>Symbiobacterium</taxon>
    </lineage>
</organism>
<dbReference type="InterPro" id="IPR036188">
    <property type="entry name" value="FAD/NAD-bd_sf"/>
</dbReference>
<dbReference type="EMBL" id="JAGGLG010000015">
    <property type="protein sequence ID" value="MBP2018622.1"/>
    <property type="molecule type" value="Genomic_DNA"/>
</dbReference>
<evidence type="ECO:0000313" key="3">
    <source>
        <dbReference type="EMBL" id="MBP2018622.1"/>
    </source>
</evidence>
<dbReference type="Gene3D" id="3.50.50.60">
    <property type="entry name" value="FAD/NAD(P)-binding domain"/>
    <property type="match status" value="1"/>
</dbReference>
<keyword evidence="4" id="KW-1185">Reference proteome</keyword>
<feature type="domain" description="FAD dependent oxidoreductase" evidence="2">
    <location>
        <begin position="7"/>
        <end position="356"/>
    </location>
</feature>
<reference evidence="3 4" key="1">
    <citation type="submission" date="2021-03" db="EMBL/GenBank/DDBJ databases">
        <title>Genomic Encyclopedia of Type Strains, Phase IV (KMG-IV): sequencing the most valuable type-strain genomes for metagenomic binning, comparative biology and taxonomic classification.</title>
        <authorList>
            <person name="Goeker M."/>
        </authorList>
    </citation>
    <scope>NUCLEOTIDE SEQUENCE [LARGE SCALE GENOMIC DNA]</scope>
    <source>
        <strain evidence="3 4">DSM 27138</strain>
    </source>
</reference>
<proteinExistence type="predicted"/>
<dbReference type="Proteomes" id="UP001519289">
    <property type="component" value="Unassembled WGS sequence"/>
</dbReference>
<dbReference type="SUPFAM" id="SSF51905">
    <property type="entry name" value="FAD/NAD(P)-binding domain"/>
    <property type="match status" value="1"/>
</dbReference>